<feature type="domain" description="Peptidase S8/S53" evidence="6">
    <location>
        <begin position="101"/>
        <end position="308"/>
    </location>
</feature>
<protein>
    <submittedName>
        <fullName evidence="7">S8/S53 family peptidase</fullName>
        <ecNumber evidence="7">3.4.-.-</ecNumber>
    </submittedName>
</protein>
<evidence type="ECO:0000256" key="5">
    <source>
        <dbReference type="PROSITE-ProRule" id="PRU01240"/>
    </source>
</evidence>
<keyword evidence="8" id="KW-1185">Reference proteome</keyword>
<dbReference type="SUPFAM" id="SSF52743">
    <property type="entry name" value="Subtilisin-like"/>
    <property type="match status" value="1"/>
</dbReference>
<proteinExistence type="inferred from homology"/>
<evidence type="ECO:0000256" key="2">
    <source>
        <dbReference type="ARBA" id="ARBA00022670"/>
    </source>
</evidence>
<keyword evidence="2 5" id="KW-0645">Protease</keyword>
<dbReference type="CDD" id="cd00306">
    <property type="entry name" value="Peptidases_S8_S53"/>
    <property type="match status" value="1"/>
</dbReference>
<keyword evidence="4 5" id="KW-0720">Serine protease</keyword>
<name>A0ABT7EMN3_9GAMM</name>
<keyword evidence="3 5" id="KW-0378">Hydrolase</keyword>
<comment type="caution">
    <text evidence="7">The sequence shown here is derived from an EMBL/GenBank/DDBJ whole genome shotgun (WGS) entry which is preliminary data.</text>
</comment>
<evidence type="ECO:0000313" key="7">
    <source>
        <dbReference type="EMBL" id="MDK2596273.1"/>
    </source>
</evidence>
<dbReference type="GO" id="GO:0016787">
    <property type="term" value="F:hydrolase activity"/>
    <property type="evidence" value="ECO:0007669"/>
    <property type="project" value="UniProtKB-KW"/>
</dbReference>
<dbReference type="PANTHER" id="PTHR43806">
    <property type="entry name" value="PEPTIDASE S8"/>
    <property type="match status" value="1"/>
</dbReference>
<feature type="active site" description="Charge relay system" evidence="5">
    <location>
        <position position="293"/>
    </location>
</feature>
<evidence type="ECO:0000256" key="4">
    <source>
        <dbReference type="ARBA" id="ARBA00022825"/>
    </source>
</evidence>
<dbReference type="InterPro" id="IPR050131">
    <property type="entry name" value="Peptidase_S8_subtilisin-like"/>
</dbReference>
<dbReference type="EMBL" id="JASJUT010000005">
    <property type="protein sequence ID" value="MDK2596273.1"/>
    <property type="molecule type" value="Genomic_DNA"/>
</dbReference>
<dbReference type="Pfam" id="PF00082">
    <property type="entry name" value="Peptidase_S8"/>
    <property type="match status" value="1"/>
</dbReference>
<dbReference type="RefSeq" id="WP_284137654.1">
    <property type="nucleotide sequence ID" value="NZ_JASJUT010000005.1"/>
</dbReference>
<dbReference type="Gene3D" id="3.40.50.200">
    <property type="entry name" value="Peptidase S8/S53 domain"/>
    <property type="match status" value="1"/>
</dbReference>
<dbReference type="Proteomes" id="UP001231915">
    <property type="component" value="Unassembled WGS sequence"/>
</dbReference>
<dbReference type="PROSITE" id="PS51892">
    <property type="entry name" value="SUBTILASE"/>
    <property type="match status" value="1"/>
</dbReference>
<evidence type="ECO:0000256" key="1">
    <source>
        <dbReference type="ARBA" id="ARBA00011073"/>
    </source>
</evidence>
<gene>
    <name evidence="7" type="ORF">QNM18_14515</name>
</gene>
<feature type="active site" description="Charge relay system" evidence="5">
    <location>
        <position position="105"/>
    </location>
</feature>
<organism evidence="7 8">
    <name type="scientific">Pseudoalteromonas obscura</name>
    <dbReference type="NCBI Taxonomy" id="3048491"/>
    <lineage>
        <taxon>Bacteria</taxon>
        <taxon>Pseudomonadati</taxon>
        <taxon>Pseudomonadota</taxon>
        <taxon>Gammaproteobacteria</taxon>
        <taxon>Alteromonadales</taxon>
        <taxon>Pseudoalteromonadaceae</taxon>
        <taxon>Pseudoalteromonas</taxon>
    </lineage>
</organism>
<dbReference type="PANTHER" id="PTHR43806:SF11">
    <property type="entry name" value="CEREVISIN-RELATED"/>
    <property type="match status" value="1"/>
</dbReference>
<dbReference type="InterPro" id="IPR036852">
    <property type="entry name" value="Peptidase_S8/S53_dom_sf"/>
</dbReference>
<feature type="active site" description="Charge relay system" evidence="5">
    <location>
        <position position="142"/>
    </location>
</feature>
<sequence length="322" mass="34759">MLVKVNNEQKKHLERIESILSLQVLANDRLNEIVLVTPTQDEFLSTYESISRLNGAFVQPDFAIVRSPQIQKRKVNNHASSQTIQRLRNYQCNSSIKPSRIAIIDDGFNLSESAFSLFNVLLAYDADSQNIISAKTKSEATHGNMIASVIAHQLKFKTKNKTKVDAELVAIKQASTLNSAMILAFSISLKMNVDIINSSWTLPFVSQLLSEVIEQGLNHGGVAYVVVSAGNHGKDACIGNKLSEVKGVTTVGALSGDGTLAPFSNFGRCVDLYAPATLSLKKKNTSFIASGTSTAAALVTGELSYLLSCGLSSSEIGFNNNN</sequence>
<evidence type="ECO:0000259" key="6">
    <source>
        <dbReference type="Pfam" id="PF00082"/>
    </source>
</evidence>
<accession>A0ABT7EMN3</accession>
<evidence type="ECO:0000256" key="3">
    <source>
        <dbReference type="ARBA" id="ARBA00022801"/>
    </source>
</evidence>
<dbReference type="EC" id="3.4.-.-" evidence="7"/>
<comment type="similarity">
    <text evidence="1 5">Belongs to the peptidase S8 family.</text>
</comment>
<reference evidence="7 8" key="1">
    <citation type="submission" date="2023-05" db="EMBL/GenBank/DDBJ databases">
        <title>Pseudoalteromonas ardens sp. nov., Pseudoalteromonas obscura sp. nov., and Pseudoalteromonas umbrosa sp. nov., isolated from the coral Montipora capitata.</title>
        <authorList>
            <person name="Thomas E.M."/>
            <person name="Smith E.M."/>
            <person name="Papke E."/>
            <person name="Shlafstein M.D."/>
            <person name="Oline D.K."/>
            <person name="Videau P."/>
            <person name="Saw J.H."/>
            <person name="Strangman W.K."/>
            <person name="Ushijima B."/>
        </authorList>
    </citation>
    <scope>NUCLEOTIDE SEQUENCE [LARGE SCALE GENOMIC DNA]</scope>
    <source>
        <strain evidence="7 8">P94</strain>
    </source>
</reference>
<dbReference type="InterPro" id="IPR000209">
    <property type="entry name" value="Peptidase_S8/S53_dom"/>
</dbReference>
<evidence type="ECO:0000313" key="8">
    <source>
        <dbReference type="Proteomes" id="UP001231915"/>
    </source>
</evidence>